<keyword evidence="10" id="KW-1185">Reference proteome</keyword>
<name>A0A0B6WXT3_9BACT</name>
<dbReference type="InterPro" id="IPR024791">
    <property type="entry name" value="Cyt_c/ubiquinol_Oxase_su3"/>
</dbReference>
<dbReference type="GO" id="GO:0019646">
    <property type="term" value="P:aerobic electron transport chain"/>
    <property type="evidence" value="ECO:0007669"/>
    <property type="project" value="InterPro"/>
</dbReference>
<dbReference type="Pfam" id="PF00510">
    <property type="entry name" value="COX3"/>
    <property type="match status" value="1"/>
</dbReference>
<reference evidence="9 10" key="1">
    <citation type="submission" date="2013-12" db="EMBL/GenBank/DDBJ databases">
        <authorList>
            <person name="Stott M."/>
        </authorList>
    </citation>
    <scope>NUCLEOTIDE SEQUENCE [LARGE SCALE GENOMIC DNA]</scope>
    <source>
        <strain evidence="9 10">K22</strain>
    </source>
</reference>
<dbReference type="InterPro" id="IPR000298">
    <property type="entry name" value="Cyt_c_oxidase-like_su3"/>
</dbReference>
<comment type="subcellular location">
    <subcellularLocation>
        <location evidence="6">Cell membrane</location>
        <topology evidence="6">Multi-pass membrane protein</topology>
    </subcellularLocation>
    <subcellularLocation>
        <location evidence="1">Membrane</location>
        <topology evidence="1">Multi-pass membrane protein</topology>
    </subcellularLocation>
</comment>
<dbReference type="PANTHER" id="PTHR11403">
    <property type="entry name" value="CYTOCHROME C OXIDASE SUBUNIT III"/>
    <property type="match status" value="1"/>
</dbReference>
<proteinExistence type="inferred from homology"/>
<feature type="transmembrane region" description="Helical" evidence="7">
    <location>
        <begin position="98"/>
        <end position="122"/>
    </location>
</feature>
<evidence type="ECO:0000256" key="3">
    <source>
        <dbReference type="ARBA" id="ARBA00022692"/>
    </source>
</evidence>
<evidence type="ECO:0000256" key="6">
    <source>
        <dbReference type="RuleBase" id="RU003376"/>
    </source>
</evidence>
<dbReference type="GO" id="GO:0004129">
    <property type="term" value="F:cytochrome-c oxidase activity"/>
    <property type="evidence" value="ECO:0007669"/>
    <property type="project" value="InterPro"/>
</dbReference>
<evidence type="ECO:0000256" key="7">
    <source>
        <dbReference type="SAM" id="Phobius"/>
    </source>
</evidence>
<reference evidence="9 10" key="2">
    <citation type="submission" date="2015-01" db="EMBL/GenBank/DDBJ databases">
        <title>Complete genome sequence of Pyrinomonas methylaliphatogenes type strain K22T.</title>
        <authorList>
            <person name="Lee K.C.Y."/>
            <person name="Power J.F."/>
            <person name="Dunfield P.F."/>
            <person name="Morgan X.C."/>
            <person name="Huttenhower C."/>
            <person name="Stott M.B."/>
        </authorList>
    </citation>
    <scope>NUCLEOTIDE SEQUENCE [LARGE SCALE GENOMIC DNA]</scope>
    <source>
        <strain evidence="9 10">K22</strain>
    </source>
</reference>
<sequence>MTFGALTGAFVLRLMSNHDWHSIRMPRLLWLSTALIVASSVTMEAARRALRHRAIRPYYHRLLLTLGLGLGFLIAQLMAWRSLVARGIYLASNPLSSFFYIITGAHGLHLMGGIVALGYLVACARSLEIEAMMERRTISEGVAIYWHFMDLLWLGLFALLSSLG</sequence>
<evidence type="ECO:0000256" key="1">
    <source>
        <dbReference type="ARBA" id="ARBA00004141"/>
    </source>
</evidence>
<dbReference type="InterPro" id="IPR013833">
    <property type="entry name" value="Cyt_c_oxidase_su3_a-hlx"/>
</dbReference>
<dbReference type="InterPro" id="IPR035973">
    <property type="entry name" value="Cyt_c_oxidase_su3-like_sf"/>
</dbReference>
<dbReference type="PANTHER" id="PTHR11403:SF10">
    <property type="entry name" value="CYTOCHROME C OXIDASE"/>
    <property type="match status" value="1"/>
</dbReference>
<protein>
    <submittedName>
        <fullName evidence="9">Heme/copper-type cytochrome/quinol oxidase, subunit 3</fullName>
    </submittedName>
</protein>
<keyword evidence="4 7" id="KW-1133">Transmembrane helix</keyword>
<keyword evidence="3 6" id="KW-0812">Transmembrane</keyword>
<keyword evidence="5 7" id="KW-0472">Membrane</keyword>
<feature type="transmembrane region" description="Helical" evidence="7">
    <location>
        <begin position="143"/>
        <end position="163"/>
    </location>
</feature>
<gene>
    <name evidence="9" type="ORF">PYK22_00976</name>
</gene>
<evidence type="ECO:0000256" key="5">
    <source>
        <dbReference type="ARBA" id="ARBA00023136"/>
    </source>
</evidence>
<dbReference type="Gene3D" id="1.20.120.80">
    <property type="entry name" value="Cytochrome c oxidase, subunit III, four-helix bundle"/>
    <property type="match status" value="1"/>
</dbReference>
<dbReference type="Proteomes" id="UP000031518">
    <property type="component" value="Unassembled WGS sequence"/>
</dbReference>
<evidence type="ECO:0000313" key="10">
    <source>
        <dbReference type="Proteomes" id="UP000031518"/>
    </source>
</evidence>
<dbReference type="PROSITE" id="PS50253">
    <property type="entry name" value="COX3"/>
    <property type="match status" value="1"/>
</dbReference>
<evidence type="ECO:0000259" key="8">
    <source>
        <dbReference type="PROSITE" id="PS50253"/>
    </source>
</evidence>
<evidence type="ECO:0000256" key="4">
    <source>
        <dbReference type="ARBA" id="ARBA00022989"/>
    </source>
</evidence>
<dbReference type="AlphaFoldDB" id="A0A0B6WXT3"/>
<evidence type="ECO:0000313" key="9">
    <source>
        <dbReference type="EMBL" id="CDM64980.1"/>
    </source>
</evidence>
<organism evidence="9 10">
    <name type="scientific">Pyrinomonas methylaliphatogenes</name>
    <dbReference type="NCBI Taxonomy" id="454194"/>
    <lineage>
        <taxon>Bacteria</taxon>
        <taxon>Pseudomonadati</taxon>
        <taxon>Acidobacteriota</taxon>
        <taxon>Blastocatellia</taxon>
        <taxon>Blastocatellales</taxon>
        <taxon>Pyrinomonadaceae</taxon>
        <taxon>Pyrinomonas</taxon>
    </lineage>
</organism>
<evidence type="ECO:0000256" key="2">
    <source>
        <dbReference type="ARBA" id="ARBA00010581"/>
    </source>
</evidence>
<feature type="transmembrane region" description="Helical" evidence="7">
    <location>
        <begin position="58"/>
        <end position="78"/>
    </location>
</feature>
<dbReference type="RefSeq" id="WP_060635346.1">
    <property type="nucleotide sequence ID" value="NZ_CBXV010000004.1"/>
</dbReference>
<dbReference type="GO" id="GO:0005886">
    <property type="term" value="C:plasma membrane"/>
    <property type="evidence" value="ECO:0007669"/>
    <property type="project" value="UniProtKB-SubCell"/>
</dbReference>
<dbReference type="SUPFAM" id="SSF81452">
    <property type="entry name" value="Cytochrome c oxidase subunit III-like"/>
    <property type="match status" value="1"/>
</dbReference>
<accession>A0A0B6WXT3</accession>
<dbReference type="EMBL" id="CBXV010000004">
    <property type="protein sequence ID" value="CDM64980.1"/>
    <property type="molecule type" value="Genomic_DNA"/>
</dbReference>
<feature type="transmembrane region" description="Helical" evidence="7">
    <location>
        <begin position="28"/>
        <end position="46"/>
    </location>
</feature>
<feature type="domain" description="Heme-copper oxidase subunit III family profile" evidence="8">
    <location>
        <begin position="1"/>
        <end position="164"/>
    </location>
</feature>
<comment type="similarity">
    <text evidence="2 6">Belongs to the cytochrome c oxidase subunit 3 family.</text>
</comment>
<dbReference type="STRING" id="454194.PYK22_00976"/>